<sequence length="102" mass="12129">MAFLGIFKYYFKAGPNLTSLLLREEIFHIFPDLIPFPCTSGTDLVWKARKQPKNDMIEVKSALKLIQLHKRQKQMFLRGNKKQRQTRRGERRAKEKGLMNFF</sequence>
<feature type="compositionally biased region" description="Basic residues" evidence="1">
    <location>
        <begin position="78"/>
        <end position="91"/>
    </location>
</feature>
<name>A0ABV0TSY4_9TELE</name>
<organism evidence="2 3">
    <name type="scientific">Ilyodon furcidens</name>
    <name type="common">goldbreast splitfin</name>
    <dbReference type="NCBI Taxonomy" id="33524"/>
    <lineage>
        <taxon>Eukaryota</taxon>
        <taxon>Metazoa</taxon>
        <taxon>Chordata</taxon>
        <taxon>Craniata</taxon>
        <taxon>Vertebrata</taxon>
        <taxon>Euteleostomi</taxon>
        <taxon>Actinopterygii</taxon>
        <taxon>Neopterygii</taxon>
        <taxon>Teleostei</taxon>
        <taxon>Neoteleostei</taxon>
        <taxon>Acanthomorphata</taxon>
        <taxon>Ovalentaria</taxon>
        <taxon>Atherinomorphae</taxon>
        <taxon>Cyprinodontiformes</taxon>
        <taxon>Goodeidae</taxon>
        <taxon>Ilyodon</taxon>
    </lineage>
</organism>
<dbReference type="Proteomes" id="UP001482620">
    <property type="component" value="Unassembled WGS sequence"/>
</dbReference>
<accession>A0ABV0TSY4</accession>
<keyword evidence="3" id="KW-1185">Reference proteome</keyword>
<feature type="compositionally biased region" description="Basic and acidic residues" evidence="1">
    <location>
        <begin position="92"/>
        <end position="102"/>
    </location>
</feature>
<protein>
    <submittedName>
        <fullName evidence="2">Uncharacterized protein</fullName>
    </submittedName>
</protein>
<dbReference type="EMBL" id="JAHRIQ010046882">
    <property type="protein sequence ID" value="MEQ2236020.1"/>
    <property type="molecule type" value="Genomic_DNA"/>
</dbReference>
<reference evidence="2 3" key="1">
    <citation type="submission" date="2021-06" db="EMBL/GenBank/DDBJ databases">
        <authorList>
            <person name="Palmer J.M."/>
        </authorList>
    </citation>
    <scope>NUCLEOTIDE SEQUENCE [LARGE SCALE GENOMIC DNA]</scope>
    <source>
        <strain evidence="3">if_2019</strain>
        <tissue evidence="2">Muscle</tissue>
    </source>
</reference>
<evidence type="ECO:0000313" key="2">
    <source>
        <dbReference type="EMBL" id="MEQ2236020.1"/>
    </source>
</evidence>
<evidence type="ECO:0000256" key="1">
    <source>
        <dbReference type="SAM" id="MobiDB-lite"/>
    </source>
</evidence>
<proteinExistence type="predicted"/>
<evidence type="ECO:0000313" key="3">
    <source>
        <dbReference type="Proteomes" id="UP001482620"/>
    </source>
</evidence>
<comment type="caution">
    <text evidence="2">The sequence shown here is derived from an EMBL/GenBank/DDBJ whole genome shotgun (WGS) entry which is preliminary data.</text>
</comment>
<feature type="region of interest" description="Disordered" evidence="1">
    <location>
        <begin position="78"/>
        <end position="102"/>
    </location>
</feature>
<gene>
    <name evidence="2" type="ORF">ILYODFUR_008154</name>
</gene>